<dbReference type="EMBL" id="NVPQ01000003">
    <property type="protein sequence ID" value="PDY43414.1"/>
    <property type="molecule type" value="Genomic_DNA"/>
</dbReference>
<dbReference type="InterPro" id="IPR050639">
    <property type="entry name" value="SSR_resolvase"/>
</dbReference>
<dbReference type="GO" id="GO:0000150">
    <property type="term" value="F:DNA strand exchange activity"/>
    <property type="evidence" value="ECO:0007669"/>
    <property type="project" value="InterPro"/>
</dbReference>
<gene>
    <name evidence="4" type="ORF">COO17_01175</name>
</gene>
<dbReference type="Pfam" id="PF00239">
    <property type="entry name" value="Resolvase"/>
    <property type="match status" value="1"/>
</dbReference>
<dbReference type="Proteomes" id="UP000220111">
    <property type="component" value="Unassembled WGS sequence"/>
</dbReference>
<keyword evidence="1" id="KW-0175">Coiled coil</keyword>
<dbReference type="SUPFAM" id="SSF53041">
    <property type="entry name" value="Resolvase-like"/>
    <property type="match status" value="1"/>
</dbReference>
<evidence type="ECO:0000259" key="3">
    <source>
        <dbReference type="PROSITE" id="PS51737"/>
    </source>
</evidence>
<evidence type="ECO:0000256" key="1">
    <source>
        <dbReference type="SAM" id="Coils"/>
    </source>
</evidence>
<evidence type="ECO:0000259" key="2">
    <source>
        <dbReference type="PROSITE" id="PS51736"/>
    </source>
</evidence>
<dbReference type="PANTHER" id="PTHR30461:SF23">
    <property type="entry name" value="DNA RECOMBINASE-RELATED"/>
    <property type="match status" value="1"/>
</dbReference>
<sequence length="489" mass="57364">MASIEDIRHVAIYLRLSRDEEKKGIDEILANHKKRLIQHCESKKWSYDIYQEIASGADRNRQQLDDMLAKVENNEYDAVVVHAVDRLGRDKKHNADIQEKLFVNDTYIATPEGTFDWDNDSDMMLLDFNSLLAAQELRITKRRLQRGKLAASEKGLWVHGDPPLGYDKDPATRKLVKNKKAEHITYIFKAIADGKTIPEICHELNEVMGVRTRTGKKFAYNSICRIVNNEVYTGTLVYNKYWKKRKERPKDEWKRIKNTHPAIIDEKTWAKVNEIVNTYSFSAPRSRNKIYPTTKLIFCGNCGKVQGTQMAHTGKMYIKICRYCKNRTFQYEPVLRLIKADLANHIPEILKDIKGLERNDNSAEMEYKKKQIQKQITKTATALDTIETMRIEGDLTPTRYRERKTEYEEKVEQLHSELQEIEKQNPQEKIASLKEKKLRIEYLLQNWQFLDGEGLTDEEVNRSLHFIIERIEWTYAKGDEQPTVEIKYK</sequence>
<feature type="domain" description="Resolvase/invertase-type recombinase catalytic" evidence="2">
    <location>
        <begin position="9"/>
        <end position="155"/>
    </location>
</feature>
<accession>A0A2A7BYJ5</accession>
<dbReference type="AlphaFoldDB" id="A0A2A7BYJ5"/>
<dbReference type="Pfam" id="PF07508">
    <property type="entry name" value="Recombinase"/>
    <property type="match status" value="1"/>
</dbReference>
<dbReference type="CDD" id="cd00338">
    <property type="entry name" value="Ser_Recombinase"/>
    <property type="match status" value="1"/>
</dbReference>
<feature type="domain" description="Recombinase" evidence="3">
    <location>
        <begin position="163"/>
        <end position="282"/>
    </location>
</feature>
<protein>
    <submittedName>
        <fullName evidence="4">Recombinase</fullName>
    </submittedName>
</protein>
<feature type="coiled-coil region" evidence="1">
    <location>
        <begin position="404"/>
        <end position="431"/>
    </location>
</feature>
<dbReference type="InterPro" id="IPR036162">
    <property type="entry name" value="Resolvase-like_N_sf"/>
</dbReference>
<dbReference type="Gene3D" id="3.90.1750.20">
    <property type="entry name" value="Putative Large Serine Recombinase, Chain B, Domain 2"/>
    <property type="match status" value="1"/>
</dbReference>
<reference evidence="4 5" key="1">
    <citation type="submission" date="2017-09" db="EMBL/GenBank/DDBJ databases">
        <title>Large-scale bioinformatics analysis of Bacillus genomes uncovers conserved roles of natural products in bacterial physiology.</title>
        <authorList>
            <consortium name="Agbiome Team Llc"/>
            <person name="Bleich R.M."/>
            <person name="Grubbs K.J."/>
            <person name="Santa Maria K.C."/>
            <person name="Allen S.E."/>
            <person name="Farag S."/>
            <person name="Shank E.A."/>
            <person name="Bowers A."/>
        </authorList>
    </citation>
    <scope>NUCLEOTIDE SEQUENCE [LARGE SCALE GENOMIC DNA]</scope>
    <source>
        <strain evidence="4 5">AFS098222</strain>
    </source>
</reference>
<dbReference type="RefSeq" id="WP_097814957.1">
    <property type="nucleotide sequence ID" value="NZ_NVPQ01000003.1"/>
</dbReference>
<dbReference type="PROSITE" id="PS51737">
    <property type="entry name" value="RECOMBINASE_DNA_BIND"/>
    <property type="match status" value="1"/>
</dbReference>
<dbReference type="GO" id="GO:0003677">
    <property type="term" value="F:DNA binding"/>
    <property type="evidence" value="ECO:0007669"/>
    <property type="project" value="InterPro"/>
</dbReference>
<dbReference type="InterPro" id="IPR006119">
    <property type="entry name" value="Resolv_N"/>
</dbReference>
<dbReference type="PANTHER" id="PTHR30461">
    <property type="entry name" value="DNA-INVERTASE FROM LAMBDOID PROPHAGE"/>
    <property type="match status" value="1"/>
</dbReference>
<evidence type="ECO:0000313" key="5">
    <source>
        <dbReference type="Proteomes" id="UP000220111"/>
    </source>
</evidence>
<comment type="caution">
    <text evidence="4">The sequence shown here is derived from an EMBL/GenBank/DDBJ whole genome shotgun (WGS) entry which is preliminary data.</text>
</comment>
<dbReference type="InterPro" id="IPR038109">
    <property type="entry name" value="DNA_bind_recomb_sf"/>
</dbReference>
<evidence type="ECO:0000313" key="4">
    <source>
        <dbReference type="EMBL" id="PDY43414.1"/>
    </source>
</evidence>
<organism evidence="4 5">
    <name type="scientific">Bacillus wiedmannii</name>
    <dbReference type="NCBI Taxonomy" id="1890302"/>
    <lineage>
        <taxon>Bacteria</taxon>
        <taxon>Bacillati</taxon>
        <taxon>Bacillota</taxon>
        <taxon>Bacilli</taxon>
        <taxon>Bacillales</taxon>
        <taxon>Bacillaceae</taxon>
        <taxon>Bacillus</taxon>
        <taxon>Bacillus cereus group</taxon>
    </lineage>
</organism>
<dbReference type="PROSITE" id="PS51736">
    <property type="entry name" value="RECOMBINASES_3"/>
    <property type="match status" value="1"/>
</dbReference>
<dbReference type="SMART" id="SM00857">
    <property type="entry name" value="Resolvase"/>
    <property type="match status" value="1"/>
</dbReference>
<dbReference type="Gene3D" id="3.40.50.1390">
    <property type="entry name" value="Resolvase, N-terminal catalytic domain"/>
    <property type="match status" value="1"/>
</dbReference>
<name>A0A2A7BYJ5_9BACI</name>
<proteinExistence type="predicted"/>
<dbReference type="InterPro" id="IPR011109">
    <property type="entry name" value="DNA_bind_recombinase_dom"/>
</dbReference>